<comment type="caution">
    <text evidence="1">The sequence shown here is derived from an EMBL/GenBank/DDBJ whole genome shotgun (WGS) entry which is preliminary data.</text>
</comment>
<organism evidence="1 2">
    <name type="scientific">Thermoproteota archaeon</name>
    <dbReference type="NCBI Taxonomy" id="2056631"/>
    <lineage>
        <taxon>Archaea</taxon>
        <taxon>Thermoproteota</taxon>
    </lineage>
</organism>
<gene>
    <name evidence="1" type="ORF">DRJ31_10085</name>
</gene>
<evidence type="ECO:0000313" key="1">
    <source>
        <dbReference type="EMBL" id="RLE46391.1"/>
    </source>
</evidence>
<name>A0A497EKP2_9CREN</name>
<accession>A0A497EKP2</accession>
<sequence>MKSDISSQKKNTLLFVPDEKKIQTKVANRRIAITRFSNLGLSSNVKESLLRKRREMHKIVKRTPRILPHNKPMYIYDMVQNMAMKLTANKSFKDKVFLNIFVTDFS</sequence>
<dbReference type="EMBL" id="QMQV01000187">
    <property type="protein sequence ID" value="RLE46391.1"/>
    <property type="molecule type" value="Genomic_DNA"/>
</dbReference>
<protein>
    <submittedName>
        <fullName evidence="1">Uncharacterized protein</fullName>
    </submittedName>
</protein>
<proteinExistence type="predicted"/>
<dbReference type="AlphaFoldDB" id="A0A497EKP2"/>
<dbReference type="Proteomes" id="UP000278475">
    <property type="component" value="Unassembled WGS sequence"/>
</dbReference>
<evidence type="ECO:0000313" key="2">
    <source>
        <dbReference type="Proteomes" id="UP000278475"/>
    </source>
</evidence>
<reference evidence="1 2" key="1">
    <citation type="submission" date="2018-06" db="EMBL/GenBank/DDBJ databases">
        <title>Extensive metabolic versatility and redundancy in microbially diverse, dynamic hydrothermal sediments.</title>
        <authorList>
            <person name="Dombrowski N."/>
            <person name="Teske A."/>
            <person name="Baker B.J."/>
        </authorList>
    </citation>
    <scope>NUCLEOTIDE SEQUENCE [LARGE SCALE GENOMIC DNA]</scope>
    <source>
        <strain evidence="1">B66_G16</strain>
    </source>
</reference>